<name>A0A1V4JE43_PATFA</name>
<feature type="compositionally biased region" description="Basic and acidic residues" evidence="1">
    <location>
        <begin position="1"/>
        <end position="11"/>
    </location>
</feature>
<reference evidence="2 3" key="1">
    <citation type="submission" date="2016-02" db="EMBL/GenBank/DDBJ databases">
        <title>Band-tailed pigeon sequencing and assembly.</title>
        <authorList>
            <person name="Soares A.E."/>
            <person name="Novak B.J."/>
            <person name="Rice E.S."/>
            <person name="O'Connell B."/>
            <person name="Chang D."/>
            <person name="Weber S."/>
            <person name="Shapiro B."/>
        </authorList>
    </citation>
    <scope>NUCLEOTIDE SEQUENCE [LARGE SCALE GENOMIC DNA]</scope>
    <source>
        <strain evidence="2">BTP2013</strain>
        <tissue evidence="2">Blood</tissue>
    </source>
</reference>
<feature type="region of interest" description="Disordered" evidence="1">
    <location>
        <begin position="1"/>
        <end position="69"/>
    </location>
</feature>
<accession>A0A1V4JE43</accession>
<organism evidence="2 3">
    <name type="scientific">Patagioenas fasciata monilis</name>
    <dbReference type="NCBI Taxonomy" id="372326"/>
    <lineage>
        <taxon>Eukaryota</taxon>
        <taxon>Metazoa</taxon>
        <taxon>Chordata</taxon>
        <taxon>Craniata</taxon>
        <taxon>Vertebrata</taxon>
        <taxon>Euteleostomi</taxon>
        <taxon>Archelosauria</taxon>
        <taxon>Archosauria</taxon>
        <taxon>Dinosauria</taxon>
        <taxon>Saurischia</taxon>
        <taxon>Theropoda</taxon>
        <taxon>Coelurosauria</taxon>
        <taxon>Aves</taxon>
        <taxon>Neognathae</taxon>
        <taxon>Neoaves</taxon>
        <taxon>Columbimorphae</taxon>
        <taxon>Columbiformes</taxon>
        <taxon>Columbidae</taxon>
        <taxon>Patagioenas</taxon>
    </lineage>
</organism>
<dbReference type="AlphaFoldDB" id="A0A1V4JE43"/>
<evidence type="ECO:0000256" key="1">
    <source>
        <dbReference type="SAM" id="MobiDB-lite"/>
    </source>
</evidence>
<comment type="caution">
    <text evidence="2">The sequence shown here is derived from an EMBL/GenBank/DDBJ whole genome shotgun (WGS) entry which is preliminary data.</text>
</comment>
<gene>
    <name evidence="2" type="ORF">AV530_019648</name>
</gene>
<sequence>MIPKGKDHLTDVTELNPRVTAEQACSERKRVSHPQWPSRPRSDQPEGGTREQVQVPPQGGHLSPRRNLKSSLQDITFPLLNSPKVHLRERLLMSDVGKSKHISHL</sequence>
<protein>
    <submittedName>
        <fullName evidence="2">Uncharacterized protein</fullName>
    </submittedName>
</protein>
<keyword evidence="3" id="KW-1185">Reference proteome</keyword>
<dbReference type="Proteomes" id="UP000190648">
    <property type="component" value="Unassembled WGS sequence"/>
</dbReference>
<proteinExistence type="predicted"/>
<evidence type="ECO:0000313" key="3">
    <source>
        <dbReference type="Proteomes" id="UP000190648"/>
    </source>
</evidence>
<dbReference type="EMBL" id="LSYS01007908">
    <property type="protein sequence ID" value="OPJ70523.1"/>
    <property type="molecule type" value="Genomic_DNA"/>
</dbReference>
<evidence type="ECO:0000313" key="2">
    <source>
        <dbReference type="EMBL" id="OPJ70523.1"/>
    </source>
</evidence>